<dbReference type="SUPFAM" id="SSF54593">
    <property type="entry name" value="Glyoxalase/Bleomycin resistance protein/Dihydroxybiphenyl dioxygenase"/>
    <property type="match status" value="1"/>
</dbReference>
<dbReference type="CDD" id="cd09012">
    <property type="entry name" value="VOC_like"/>
    <property type="match status" value="1"/>
</dbReference>
<evidence type="ECO:0000313" key="3">
    <source>
        <dbReference type="Proteomes" id="UP001501638"/>
    </source>
</evidence>
<dbReference type="PANTHER" id="PTHR36503">
    <property type="entry name" value="BLR2520 PROTEIN"/>
    <property type="match status" value="1"/>
</dbReference>
<dbReference type="EMBL" id="BAAASZ010000017">
    <property type="protein sequence ID" value="GAA2435686.1"/>
    <property type="molecule type" value="Genomic_DNA"/>
</dbReference>
<feature type="domain" description="VOC" evidence="1">
    <location>
        <begin position="3"/>
        <end position="127"/>
    </location>
</feature>
<dbReference type="InterPro" id="IPR004360">
    <property type="entry name" value="Glyas_Fos-R_dOase_dom"/>
</dbReference>
<evidence type="ECO:0000313" key="2">
    <source>
        <dbReference type="EMBL" id="GAA2435686.1"/>
    </source>
</evidence>
<organism evidence="2 3">
    <name type="scientific">Streptomyces macrosporus</name>
    <dbReference type="NCBI Taxonomy" id="44032"/>
    <lineage>
        <taxon>Bacteria</taxon>
        <taxon>Bacillati</taxon>
        <taxon>Actinomycetota</taxon>
        <taxon>Actinomycetes</taxon>
        <taxon>Kitasatosporales</taxon>
        <taxon>Streptomycetaceae</taxon>
        <taxon>Streptomyces</taxon>
    </lineage>
</organism>
<dbReference type="RefSeq" id="WP_344321651.1">
    <property type="nucleotide sequence ID" value="NZ_BAAASZ010000017.1"/>
</dbReference>
<dbReference type="PROSITE" id="PS51819">
    <property type="entry name" value="VOC"/>
    <property type="match status" value="1"/>
</dbReference>
<accession>A0ABP5WWH9</accession>
<dbReference type="Pfam" id="PF00903">
    <property type="entry name" value="Glyoxalase"/>
    <property type="match status" value="1"/>
</dbReference>
<name>A0ABP5WWH9_9ACTN</name>
<dbReference type="PANTHER" id="PTHR36503:SF2">
    <property type="entry name" value="BLR2408 PROTEIN"/>
    <property type="match status" value="1"/>
</dbReference>
<comment type="caution">
    <text evidence="2">The sequence shown here is derived from an EMBL/GenBank/DDBJ whole genome shotgun (WGS) entry which is preliminary data.</text>
</comment>
<keyword evidence="3" id="KW-1185">Reference proteome</keyword>
<dbReference type="Proteomes" id="UP001501638">
    <property type="component" value="Unassembled WGS sequence"/>
</dbReference>
<reference evidence="3" key="1">
    <citation type="journal article" date="2019" name="Int. J. Syst. Evol. Microbiol.">
        <title>The Global Catalogue of Microorganisms (GCM) 10K type strain sequencing project: providing services to taxonomists for standard genome sequencing and annotation.</title>
        <authorList>
            <consortium name="The Broad Institute Genomics Platform"/>
            <consortium name="The Broad Institute Genome Sequencing Center for Infectious Disease"/>
            <person name="Wu L."/>
            <person name="Ma J."/>
        </authorList>
    </citation>
    <scope>NUCLEOTIDE SEQUENCE [LARGE SCALE GENOMIC DNA]</scope>
    <source>
        <strain evidence="3">JCM 6305</strain>
    </source>
</reference>
<sequence>MSKKLFVNLPVKDLKRSTDFFTALGFSFDPRFTDDKAGCLVIGDDIYAMLLTEPFFRTFTPKGVVDASSGTEAILALGVDSREEVDELADKALASGGSPANEPADQGFMYSRSFQDPDGHLWEVFYMDMAAAQEEQKEETATQGQR</sequence>
<proteinExistence type="predicted"/>
<protein>
    <submittedName>
        <fullName evidence="2">VOC family protein</fullName>
    </submittedName>
</protein>
<gene>
    <name evidence="2" type="ORF">GCM10010405_18480</name>
</gene>
<evidence type="ECO:0000259" key="1">
    <source>
        <dbReference type="PROSITE" id="PS51819"/>
    </source>
</evidence>
<dbReference type="InterPro" id="IPR029068">
    <property type="entry name" value="Glyas_Bleomycin-R_OHBP_Dase"/>
</dbReference>
<dbReference type="Gene3D" id="3.10.180.10">
    <property type="entry name" value="2,3-Dihydroxybiphenyl 1,2-Dioxygenase, domain 1"/>
    <property type="match status" value="1"/>
</dbReference>
<dbReference type="InterPro" id="IPR037523">
    <property type="entry name" value="VOC_core"/>
</dbReference>